<proteinExistence type="predicted"/>
<dbReference type="Proteomes" id="UP000271889">
    <property type="component" value="Unassembled WGS sequence"/>
</dbReference>
<reference evidence="1 2" key="1">
    <citation type="submission" date="2018-11" db="EMBL/GenBank/DDBJ databases">
        <authorList>
            <consortium name="Pathogen Informatics"/>
        </authorList>
    </citation>
    <scope>NUCLEOTIDE SEQUENCE [LARGE SCALE GENOMIC DNA]</scope>
</reference>
<accession>A0A3P6QMZ9</accession>
<name>A0A3P6QMZ9_CYLGO</name>
<gene>
    <name evidence="1" type="ORF">CGOC_LOCUS1708</name>
</gene>
<keyword evidence="2" id="KW-1185">Reference proteome</keyword>
<evidence type="ECO:0000313" key="1">
    <source>
        <dbReference type="EMBL" id="VDK50199.1"/>
    </source>
</evidence>
<organism evidence="1 2">
    <name type="scientific">Cylicostephanus goldi</name>
    <name type="common">Nematode worm</name>
    <dbReference type="NCBI Taxonomy" id="71465"/>
    <lineage>
        <taxon>Eukaryota</taxon>
        <taxon>Metazoa</taxon>
        <taxon>Ecdysozoa</taxon>
        <taxon>Nematoda</taxon>
        <taxon>Chromadorea</taxon>
        <taxon>Rhabditida</taxon>
        <taxon>Rhabditina</taxon>
        <taxon>Rhabditomorpha</taxon>
        <taxon>Strongyloidea</taxon>
        <taxon>Strongylidae</taxon>
        <taxon>Cylicostephanus</taxon>
    </lineage>
</organism>
<sequence length="87" mass="10186">MAGVHDARAEILAINVSFVNRSQFYTFVVSFDGRMNYVVFRPFEMDNEDEVIVKKKRVKIKKKVESDDEEEQDDAIDMEVSFNVNFD</sequence>
<dbReference type="EMBL" id="UYRV01003380">
    <property type="protein sequence ID" value="VDK50199.1"/>
    <property type="molecule type" value="Genomic_DNA"/>
</dbReference>
<evidence type="ECO:0000313" key="2">
    <source>
        <dbReference type="Proteomes" id="UP000271889"/>
    </source>
</evidence>
<protein>
    <submittedName>
        <fullName evidence="1">Uncharacterized protein</fullName>
    </submittedName>
</protein>
<dbReference type="AlphaFoldDB" id="A0A3P6QMZ9"/>